<reference evidence="3 4" key="1">
    <citation type="submission" date="2019-03" db="EMBL/GenBank/DDBJ databases">
        <title>Genomic Encyclopedia of Type Strains, Phase IV (KMG-IV): sequencing the most valuable type-strain genomes for metagenomic binning, comparative biology and taxonomic classification.</title>
        <authorList>
            <person name="Goeker M."/>
        </authorList>
    </citation>
    <scope>NUCLEOTIDE SEQUENCE [LARGE SCALE GENOMIC DNA]</scope>
    <source>
        <strain evidence="3 4">DSM 100048</strain>
    </source>
</reference>
<feature type="domain" description="SAF" evidence="2">
    <location>
        <begin position="56"/>
        <end position="116"/>
    </location>
</feature>
<dbReference type="Gene3D" id="3.90.1210.10">
    <property type="entry name" value="Antifreeze-like/N-acetylneuraminic acid synthase C-terminal domain"/>
    <property type="match status" value="1"/>
</dbReference>
<dbReference type="CDD" id="cd11614">
    <property type="entry name" value="SAF_CpaB_FlgA_like"/>
    <property type="match status" value="1"/>
</dbReference>
<dbReference type="EMBL" id="SMBX01000003">
    <property type="protein sequence ID" value="TCV00624.1"/>
    <property type="molecule type" value="Genomic_DNA"/>
</dbReference>
<proteinExistence type="predicted"/>
<sequence length="320" mass="33730">MSSMSKIVAGVLVLLAIVLGVFAARLALKEPEPAPVVAQREVRPEPVVETKERTLYPVVVAARDLEPGVPLRAEDLQMDGWPAAPAQGFAQADPLVGEKLREALRKGEPLTERLLAQGLSRHLQAGERAIMVAVDESLGGAGGIAPGDRVDVFFTLGRDNENQNTQARLLLPSARVLAFGQDSLDGPVGAEAQKGRTSVAARSAMLAVPLAEVNGLLLAMGKGKLQLALRSPEDKAQPDAALFAEREPVLQARAGLSPDERERLRQAENLAYAGDSIASLAASEPAVPESQAGQAAPGKKGDAARSVQVIRGRQSGLHHY</sequence>
<dbReference type="InterPro" id="IPR013974">
    <property type="entry name" value="SAF"/>
</dbReference>
<dbReference type="OrthoDB" id="8776995at2"/>
<gene>
    <name evidence="3" type="ORF">EV686_103205</name>
</gene>
<dbReference type="RefSeq" id="WP_132475321.1">
    <property type="nucleotide sequence ID" value="NZ_JBHRVM010000001.1"/>
</dbReference>
<evidence type="ECO:0000259" key="2">
    <source>
        <dbReference type="SMART" id="SM00858"/>
    </source>
</evidence>
<dbReference type="InterPro" id="IPR017592">
    <property type="entry name" value="Pilus_assmbl_Flp-typ_CpaB"/>
</dbReference>
<name>A0A4R3VAL7_9BURK</name>
<comment type="caution">
    <text evidence="3">The sequence shown here is derived from an EMBL/GenBank/DDBJ whole genome shotgun (WGS) entry which is preliminary data.</text>
</comment>
<feature type="region of interest" description="Disordered" evidence="1">
    <location>
        <begin position="282"/>
        <end position="306"/>
    </location>
</feature>
<protein>
    <submittedName>
        <fullName evidence="3">Pilus assembly protein CpaB</fullName>
    </submittedName>
</protein>
<evidence type="ECO:0000256" key="1">
    <source>
        <dbReference type="SAM" id="MobiDB-lite"/>
    </source>
</evidence>
<evidence type="ECO:0000313" key="4">
    <source>
        <dbReference type="Proteomes" id="UP000294692"/>
    </source>
</evidence>
<dbReference type="Pfam" id="PF16976">
    <property type="entry name" value="RcpC"/>
    <property type="match status" value="1"/>
</dbReference>
<dbReference type="Pfam" id="PF08666">
    <property type="entry name" value="SAF"/>
    <property type="match status" value="1"/>
</dbReference>
<dbReference type="NCBIfam" id="TIGR03177">
    <property type="entry name" value="pilus_cpaB"/>
    <property type="match status" value="1"/>
</dbReference>
<organism evidence="3 4">
    <name type="scientific">Paracandidimonas soli</name>
    <dbReference type="NCBI Taxonomy" id="1917182"/>
    <lineage>
        <taxon>Bacteria</taxon>
        <taxon>Pseudomonadati</taxon>
        <taxon>Pseudomonadota</taxon>
        <taxon>Betaproteobacteria</taxon>
        <taxon>Burkholderiales</taxon>
        <taxon>Alcaligenaceae</taxon>
        <taxon>Paracandidimonas</taxon>
    </lineage>
</organism>
<dbReference type="Proteomes" id="UP000294692">
    <property type="component" value="Unassembled WGS sequence"/>
</dbReference>
<keyword evidence="4" id="KW-1185">Reference proteome</keyword>
<evidence type="ECO:0000313" key="3">
    <source>
        <dbReference type="EMBL" id="TCV00624.1"/>
    </source>
</evidence>
<dbReference type="AlphaFoldDB" id="A0A4R3VAL7"/>
<accession>A0A4R3VAL7</accession>
<dbReference type="SMART" id="SM00858">
    <property type="entry name" value="SAF"/>
    <property type="match status" value="1"/>
</dbReference>
<dbReference type="InterPro" id="IPR031571">
    <property type="entry name" value="RcpC_dom"/>
</dbReference>